<evidence type="ECO:0000313" key="3">
    <source>
        <dbReference type="EMBL" id="ARU54310.1"/>
    </source>
</evidence>
<feature type="domain" description="GST N-terminal" evidence="1">
    <location>
        <begin position="11"/>
        <end position="90"/>
    </location>
</feature>
<keyword evidence="3" id="KW-0808">Transferase</keyword>
<feature type="domain" description="GST C-terminal" evidence="2">
    <location>
        <begin position="94"/>
        <end position="219"/>
    </location>
</feature>
<dbReference type="KEGG" id="ome:OLMES_0203"/>
<dbReference type="PANTHER" id="PTHR43968">
    <property type="match status" value="1"/>
</dbReference>
<dbReference type="Pfam" id="PF13410">
    <property type="entry name" value="GST_C_2"/>
    <property type="match status" value="1"/>
</dbReference>
<organism evidence="3 4">
    <name type="scientific">Oleiphilus messinensis</name>
    <dbReference type="NCBI Taxonomy" id="141451"/>
    <lineage>
        <taxon>Bacteria</taxon>
        <taxon>Pseudomonadati</taxon>
        <taxon>Pseudomonadota</taxon>
        <taxon>Gammaproteobacteria</taxon>
        <taxon>Oceanospirillales</taxon>
        <taxon>Oleiphilaceae</taxon>
        <taxon>Oleiphilus</taxon>
    </lineage>
</organism>
<accession>A0A1Y0I227</accession>
<dbReference type="Gene3D" id="3.40.30.10">
    <property type="entry name" value="Glutaredoxin"/>
    <property type="match status" value="1"/>
</dbReference>
<sequence length="241" mass="27278">MTQFDNNTSGLEYELVSFKLCPYVQRSVITLREKGVAFKRTDIELSNKPEWFLRRSPTGKVPMLLVNGNTVLFESAVICEFIDETTPGSMLPENPLERAYHRAWIEFGSTILNQIARYYSAESEVDFNLAAQNLRASFARVEAEMVLPFFSGESFQIVDAVYAPIFRYFDVFEQHLPAAVVAEQGIFDGYDKIAQWRRHLQARPSVIHAVAPDYPEGLIAFVKNKTSCLANILNQAKLAPA</sequence>
<dbReference type="InterPro" id="IPR036249">
    <property type="entry name" value="Thioredoxin-like_sf"/>
</dbReference>
<evidence type="ECO:0000313" key="4">
    <source>
        <dbReference type="Proteomes" id="UP000196027"/>
    </source>
</evidence>
<dbReference type="EMBL" id="CP021425">
    <property type="protein sequence ID" value="ARU54310.1"/>
    <property type="molecule type" value="Genomic_DNA"/>
</dbReference>
<dbReference type="PANTHER" id="PTHR43968:SF6">
    <property type="entry name" value="GLUTATHIONE S-TRANSFERASE OMEGA"/>
    <property type="match status" value="1"/>
</dbReference>
<keyword evidence="4" id="KW-1185">Reference proteome</keyword>
<dbReference type="Pfam" id="PF13409">
    <property type="entry name" value="GST_N_2"/>
    <property type="match status" value="1"/>
</dbReference>
<dbReference type="SFLD" id="SFLDS00019">
    <property type="entry name" value="Glutathione_Transferase_(cytos"/>
    <property type="match status" value="1"/>
</dbReference>
<dbReference type="OrthoDB" id="9782992at2"/>
<dbReference type="PROSITE" id="PS50405">
    <property type="entry name" value="GST_CTER"/>
    <property type="match status" value="1"/>
</dbReference>
<proteinExistence type="predicted"/>
<dbReference type="InterPro" id="IPR036282">
    <property type="entry name" value="Glutathione-S-Trfase_C_sf"/>
</dbReference>
<dbReference type="InterPro" id="IPR050983">
    <property type="entry name" value="GST_Omega/HSP26"/>
</dbReference>
<dbReference type="PROSITE" id="PS50404">
    <property type="entry name" value="GST_NTER"/>
    <property type="match status" value="1"/>
</dbReference>
<dbReference type="Gene3D" id="1.20.1050.10">
    <property type="match status" value="1"/>
</dbReference>
<gene>
    <name evidence="3" type="ORF">OLMES_0203</name>
</gene>
<dbReference type="AlphaFoldDB" id="A0A1Y0I227"/>
<dbReference type="SUPFAM" id="SSF47616">
    <property type="entry name" value="GST C-terminal domain-like"/>
    <property type="match status" value="1"/>
</dbReference>
<name>A0A1Y0I227_9GAMM</name>
<dbReference type="RefSeq" id="WP_087459527.1">
    <property type="nucleotide sequence ID" value="NZ_CP021425.1"/>
</dbReference>
<dbReference type="Proteomes" id="UP000196027">
    <property type="component" value="Chromosome"/>
</dbReference>
<dbReference type="InterPro" id="IPR010987">
    <property type="entry name" value="Glutathione-S-Trfase_C-like"/>
</dbReference>
<evidence type="ECO:0000259" key="1">
    <source>
        <dbReference type="PROSITE" id="PS50404"/>
    </source>
</evidence>
<dbReference type="InterPro" id="IPR004045">
    <property type="entry name" value="Glutathione_S-Trfase_N"/>
</dbReference>
<reference evidence="3 4" key="1">
    <citation type="submission" date="2017-05" db="EMBL/GenBank/DDBJ databases">
        <title>Genomic insights into alkan degradation activity of Oleiphilus messinensis.</title>
        <authorList>
            <person name="Kozyavkin S.A."/>
            <person name="Slesarev A.I."/>
            <person name="Golyshin P.N."/>
            <person name="Korzhenkov A."/>
            <person name="Golyshina O.N."/>
            <person name="Toshchakov S.V."/>
        </authorList>
    </citation>
    <scope>NUCLEOTIDE SEQUENCE [LARGE SCALE GENOMIC DNA]</scope>
    <source>
        <strain evidence="3 4">ME102</strain>
    </source>
</reference>
<dbReference type="SUPFAM" id="SSF52833">
    <property type="entry name" value="Thioredoxin-like"/>
    <property type="match status" value="1"/>
</dbReference>
<dbReference type="InterPro" id="IPR040079">
    <property type="entry name" value="Glutathione_S-Trfase"/>
</dbReference>
<dbReference type="SFLD" id="SFLDG00358">
    <property type="entry name" value="Main_(cytGST)"/>
    <property type="match status" value="1"/>
</dbReference>
<dbReference type="GO" id="GO:0005737">
    <property type="term" value="C:cytoplasm"/>
    <property type="evidence" value="ECO:0007669"/>
    <property type="project" value="TreeGrafter"/>
</dbReference>
<dbReference type="CDD" id="cd00299">
    <property type="entry name" value="GST_C_family"/>
    <property type="match status" value="1"/>
</dbReference>
<dbReference type="GO" id="GO:0016740">
    <property type="term" value="F:transferase activity"/>
    <property type="evidence" value="ECO:0007669"/>
    <property type="project" value="UniProtKB-KW"/>
</dbReference>
<evidence type="ECO:0000259" key="2">
    <source>
        <dbReference type="PROSITE" id="PS50405"/>
    </source>
</evidence>
<protein>
    <submittedName>
        <fullName evidence="3">Glutathione S-transferase</fullName>
    </submittedName>
</protein>